<dbReference type="EMBL" id="MNCJ02000322">
    <property type="protein sequence ID" value="KAF5799759.1"/>
    <property type="molecule type" value="Genomic_DNA"/>
</dbReference>
<proteinExistence type="predicted"/>
<evidence type="ECO:0000313" key="2">
    <source>
        <dbReference type="Proteomes" id="UP000215914"/>
    </source>
</evidence>
<comment type="caution">
    <text evidence="1">The sequence shown here is derived from an EMBL/GenBank/DDBJ whole genome shotgun (WGS) entry which is preliminary data.</text>
</comment>
<gene>
    <name evidence="1" type="ORF">HanXRQr2_Chr07g0308221</name>
</gene>
<sequence>MYKIFKLTEDPMQTHLYPTNLKNERKKKTSFFFFFLCRNSNTKDQIISHFSTIFGPLYIAATTDKLAGLSISSSHAWSSIFSPSGNFLSSTV</sequence>
<dbReference type="Proteomes" id="UP000215914">
    <property type="component" value="Unassembled WGS sequence"/>
</dbReference>
<evidence type="ECO:0000313" key="1">
    <source>
        <dbReference type="EMBL" id="KAF5799759.1"/>
    </source>
</evidence>
<protein>
    <submittedName>
        <fullName evidence="1">Uncharacterized protein</fullName>
    </submittedName>
</protein>
<name>A0A9K3NGV8_HELAN</name>
<dbReference type="Gramene" id="mRNA:HanXRQr2_Chr07g0308221">
    <property type="protein sequence ID" value="mRNA:HanXRQr2_Chr07g0308221"/>
    <property type="gene ID" value="HanXRQr2_Chr07g0308221"/>
</dbReference>
<reference evidence="1" key="1">
    <citation type="journal article" date="2017" name="Nature">
        <title>The sunflower genome provides insights into oil metabolism, flowering and Asterid evolution.</title>
        <authorList>
            <person name="Badouin H."/>
            <person name="Gouzy J."/>
            <person name="Grassa C.J."/>
            <person name="Murat F."/>
            <person name="Staton S.E."/>
            <person name="Cottret L."/>
            <person name="Lelandais-Briere C."/>
            <person name="Owens G.L."/>
            <person name="Carrere S."/>
            <person name="Mayjonade B."/>
            <person name="Legrand L."/>
            <person name="Gill N."/>
            <person name="Kane N.C."/>
            <person name="Bowers J.E."/>
            <person name="Hubner S."/>
            <person name="Bellec A."/>
            <person name="Berard A."/>
            <person name="Berges H."/>
            <person name="Blanchet N."/>
            <person name="Boniface M.C."/>
            <person name="Brunel D."/>
            <person name="Catrice O."/>
            <person name="Chaidir N."/>
            <person name="Claudel C."/>
            <person name="Donnadieu C."/>
            <person name="Faraut T."/>
            <person name="Fievet G."/>
            <person name="Helmstetter N."/>
            <person name="King M."/>
            <person name="Knapp S.J."/>
            <person name="Lai Z."/>
            <person name="Le Paslier M.C."/>
            <person name="Lippi Y."/>
            <person name="Lorenzon L."/>
            <person name="Mandel J.R."/>
            <person name="Marage G."/>
            <person name="Marchand G."/>
            <person name="Marquand E."/>
            <person name="Bret-Mestries E."/>
            <person name="Morien E."/>
            <person name="Nambeesan S."/>
            <person name="Nguyen T."/>
            <person name="Pegot-Espagnet P."/>
            <person name="Pouilly N."/>
            <person name="Raftis F."/>
            <person name="Sallet E."/>
            <person name="Schiex T."/>
            <person name="Thomas J."/>
            <person name="Vandecasteele C."/>
            <person name="Vares D."/>
            <person name="Vear F."/>
            <person name="Vautrin S."/>
            <person name="Crespi M."/>
            <person name="Mangin B."/>
            <person name="Burke J.M."/>
            <person name="Salse J."/>
            <person name="Munos S."/>
            <person name="Vincourt P."/>
            <person name="Rieseberg L.H."/>
            <person name="Langlade N.B."/>
        </authorList>
    </citation>
    <scope>NUCLEOTIDE SEQUENCE</scope>
    <source>
        <tissue evidence="1">Leaves</tissue>
    </source>
</reference>
<accession>A0A9K3NGV8</accession>
<keyword evidence="2" id="KW-1185">Reference proteome</keyword>
<reference evidence="1" key="2">
    <citation type="submission" date="2020-06" db="EMBL/GenBank/DDBJ databases">
        <title>Helianthus annuus Genome sequencing and assembly Release 2.</title>
        <authorList>
            <person name="Gouzy J."/>
            <person name="Langlade N."/>
            <person name="Munos S."/>
        </authorList>
    </citation>
    <scope>NUCLEOTIDE SEQUENCE</scope>
    <source>
        <tissue evidence="1">Leaves</tissue>
    </source>
</reference>
<organism evidence="1 2">
    <name type="scientific">Helianthus annuus</name>
    <name type="common">Common sunflower</name>
    <dbReference type="NCBI Taxonomy" id="4232"/>
    <lineage>
        <taxon>Eukaryota</taxon>
        <taxon>Viridiplantae</taxon>
        <taxon>Streptophyta</taxon>
        <taxon>Embryophyta</taxon>
        <taxon>Tracheophyta</taxon>
        <taxon>Spermatophyta</taxon>
        <taxon>Magnoliopsida</taxon>
        <taxon>eudicotyledons</taxon>
        <taxon>Gunneridae</taxon>
        <taxon>Pentapetalae</taxon>
        <taxon>asterids</taxon>
        <taxon>campanulids</taxon>
        <taxon>Asterales</taxon>
        <taxon>Asteraceae</taxon>
        <taxon>Asteroideae</taxon>
        <taxon>Heliantheae alliance</taxon>
        <taxon>Heliantheae</taxon>
        <taxon>Helianthus</taxon>
    </lineage>
</organism>
<dbReference type="AlphaFoldDB" id="A0A9K3NGV8"/>